<accession>A0A1U9YXC7</accession>
<dbReference type="RefSeq" id="WP_018067586.1">
    <property type="nucleotide sequence ID" value="NZ_AQWH01000046.1"/>
</dbReference>
<dbReference type="KEGG" id="mmed:Mame_00710"/>
<gene>
    <name evidence="1" type="ORF">Mame_00710</name>
</gene>
<dbReference type="STRING" id="1122214.Mame_00710"/>
<evidence type="ECO:0000313" key="2">
    <source>
        <dbReference type="Proteomes" id="UP000191135"/>
    </source>
</evidence>
<reference evidence="1 2" key="1">
    <citation type="submission" date="2017-03" db="EMBL/GenBank/DDBJ databases">
        <title>Foreign affairs: Plasmid Transfer between Roseobacters and Rhizobia.</title>
        <authorList>
            <person name="Bartling P."/>
            <person name="Bunk B."/>
            <person name="Overmann J."/>
            <person name="Brinkmann H."/>
            <person name="Petersen J."/>
        </authorList>
    </citation>
    <scope>NUCLEOTIDE SEQUENCE [LARGE SCALE GENOMIC DNA]</scope>
    <source>
        <strain evidence="1 2">MACL11</strain>
    </source>
</reference>
<dbReference type="OrthoDB" id="8081243at2"/>
<name>A0A1U9YXC7_9HYPH</name>
<sequence>MTETLAEAELYRPREAGYLTSVETDDGTIKLSGIAAEGAPEFGEDVLEAAISVLRQAVAPKPNFGAGFAVLHRGEEAWWLLMHWWLPGGILSHGLWRADLGMTPPDFSPVPPGPMACVWELGVIDFERRAFMATAMAGAPLADYFASTMPRSRV</sequence>
<protein>
    <submittedName>
        <fullName evidence="1">Uncharacterized protein</fullName>
    </submittedName>
</protein>
<dbReference type="EMBL" id="CP020330">
    <property type="protein sequence ID" value="AQZ50086.1"/>
    <property type="molecule type" value="Genomic_DNA"/>
</dbReference>
<dbReference type="Proteomes" id="UP000191135">
    <property type="component" value="Chromosome"/>
</dbReference>
<organism evidence="1 2">
    <name type="scientific">Martelella mediterranea DSM 17316</name>
    <dbReference type="NCBI Taxonomy" id="1122214"/>
    <lineage>
        <taxon>Bacteria</taxon>
        <taxon>Pseudomonadati</taxon>
        <taxon>Pseudomonadota</taxon>
        <taxon>Alphaproteobacteria</taxon>
        <taxon>Hyphomicrobiales</taxon>
        <taxon>Aurantimonadaceae</taxon>
        <taxon>Martelella</taxon>
    </lineage>
</organism>
<evidence type="ECO:0000313" key="1">
    <source>
        <dbReference type="EMBL" id="AQZ50086.1"/>
    </source>
</evidence>
<proteinExistence type="predicted"/>
<dbReference type="AlphaFoldDB" id="A0A1U9YXC7"/>
<keyword evidence="2" id="KW-1185">Reference proteome</keyword>
<dbReference type="eggNOG" id="ENOG5031BI9">
    <property type="taxonomic scope" value="Bacteria"/>
</dbReference>